<name>A0A5M9MCN7_9EURO</name>
<dbReference type="RefSeq" id="XP_033424069.1">
    <property type="nucleotide sequence ID" value="XM_033573517.1"/>
</dbReference>
<reference evidence="1 2" key="1">
    <citation type="submission" date="2019-08" db="EMBL/GenBank/DDBJ databases">
        <title>The genome sequence of a newly discovered highly antifungal drug resistant Aspergillus species, Aspergillus tanneri NIH 1004.</title>
        <authorList>
            <person name="Mounaud S."/>
            <person name="Singh I."/>
            <person name="Joardar V."/>
            <person name="Pakala S."/>
            <person name="Pakala S."/>
            <person name="Venepally P."/>
            <person name="Chung J.K."/>
            <person name="Losada L."/>
            <person name="Nierman W.C."/>
        </authorList>
    </citation>
    <scope>NUCLEOTIDE SEQUENCE [LARGE SCALE GENOMIC DNA]</scope>
    <source>
        <strain evidence="1 2">NIH1004</strain>
    </source>
</reference>
<dbReference type="EMBL" id="QUQM01000006">
    <property type="protein sequence ID" value="KAA8644708.1"/>
    <property type="molecule type" value="Genomic_DNA"/>
</dbReference>
<dbReference type="OrthoDB" id="302966at2759"/>
<evidence type="ECO:0008006" key="3">
    <source>
        <dbReference type="Google" id="ProtNLM"/>
    </source>
</evidence>
<accession>A0A5M9MCN7</accession>
<dbReference type="GeneID" id="54331617"/>
<evidence type="ECO:0000313" key="1">
    <source>
        <dbReference type="EMBL" id="KAA8644708.1"/>
    </source>
</evidence>
<dbReference type="Proteomes" id="UP000324241">
    <property type="component" value="Unassembled WGS sequence"/>
</dbReference>
<comment type="caution">
    <text evidence="1">The sequence shown here is derived from an EMBL/GenBank/DDBJ whole genome shotgun (WGS) entry which is preliminary data.</text>
</comment>
<protein>
    <recommendedName>
        <fullName evidence="3">Alginate lyase domain-containing protein</fullName>
    </recommendedName>
</protein>
<dbReference type="AlphaFoldDB" id="A0A5M9MCN7"/>
<gene>
    <name evidence="1" type="ORF">ATNIH1004_008915</name>
</gene>
<organism evidence="1 2">
    <name type="scientific">Aspergillus tanneri</name>
    <dbReference type="NCBI Taxonomy" id="1220188"/>
    <lineage>
        <taxon>Eukaryota</taxon>
        <taxon>Fungi</taxon>
        <taxon>Dikarya</taxon>
        <taxon>Ascomycota</taxon>
        <taxon>Pezizomycotina</taxon>
        <taxon>Eurotiomycetes</taxon>
        <taxon>Eurotiomycetidae</taxon>
        <taxon>Eurotiales</taxon>
        <taxon>Aspergillaceae</taxon>
        <taxon>Aspergillus</taxon>
        <taxon>Aspergillus subgen. Circumdati</taxon>
    </lineage>
</organism>
<evidence type="ECO:0000313" key="2">
    <source>
        <dbReference type="Proteomes" id="UP000324241"/>
    </source>
</evidence>
<proteinExistence type="predicted"/>
<dbReference type="VEuPathDB" id="FungiDB:EYZ11_003503"/>
<sequence length="380" mass="43064">MAFPNSPQLQRFHQAQESVFGDFTTIDDPNRWTPPPWAGGHRGRYLWTDAFGVINFITLHREYEQAMRSSISGTASAAPDDRYLILARRLVETVHSILGRTRDGQDLLPGATEENPLGGGLRIGKKEATGPDGDGQYHHYLTLWMFALNRLSLATGDPKYNRQAVALARAIHAPFFVNRHTGRPRMVWKMAMDLSKPLVASEGNLDPVDGYVVCRLLQAAAMQSGEGAVLKDEMEDYRRVMRRKGVNWLSRDPLDLGMTLWTVHWFVDRESWATQLAVQCLDRITDLVEIERYFERNRSSRLAFREFGTCMGLKCISEQLSDKEASVDYRSLADSILHGWEAYLEQSLMSDDLRPINKVMYASAVLPGGTEPIPREESEE</sequence>